<dbReference type="EMBL" id="FXLY01000013">
    <property type="protein sequence ID" value="SMN22702.1"/>
    <property type="molecule type" value="Genomic_DNA"/>
</dbReference>
<name>A0A1X7RAM5_9SACH</name>
<reference evidence="7 8" key="1">
    <citation type="submission" date="2017-04" db="EMBL/GenBank/DDBJ databases">
        <authorList>
            <person name="Afonso C.L."/>
            <person name="Miller P.J."/>
            <person name="Scott M.A."/>
            <person name="Spackman E."/>
            <person name="Goraichik I."/>
            <person name="Dimitrov K.M."/>
            <person name="Suarez D.L."/>
            <person name="Swayne D.E."/>
        </authorList>
    </citation>
    <scope>NUCLEOTIDE SEQUENCE [LARGE SCALE GENOMIC DNA]</scope>
</reference>
<organism evidence="7 8">
    <name type="scientific">Maudiozyma saulgeensis</name>
    <dbReference type="NCBI Taxonomy" id="1789683"/>
    <lineage>
        <taxon>Eukaryota</taxon>
        <taxon>Fungi</taxon>
        <taxon>Dikarya</taxon>
        <taxon>Ascomycota</taxon>
        <taxon>Saccharomycotina</taxon>
        <taxon>Saccharomycetes</taxon>
        <taxon>Saccharomycetales</taxon>
        <taxon>Saccharomycetaceae</taxon>
        <taxon>Maudiozyma</taxon>
    </lineage>
</organism>
<evidence type="ECO:0000256" key="2">
    <source>
        <dbReference type="ARBA" id="ARBA00010427"/>
    </source>
</evidence>
<dbReference type="Pfam" id="PF05179">
    <property type="entry name" value="CDC73_C"/>
    <property type="match status" value="1"/>
</dbReference>
<feature type="region of interest" description="Disordered" evidence="5">
    <location>
        <begin position="142"/>
        <end position="168"/>
    </location>
</feature>
<feature type="compositionally biased region" description="Low complexity" evidence="5">
    <location>
        <begin position="142"/>
        <end position="162"/>
    </location>
</feature>
<evidence type="ECO:0000256" key="4">
    <source>
        <dbReference type="ARBA" id="ARBA00023242"/>
    </source>
</evidence>
<evidence type="ECO:0000313" key="8">
    <source>
        <dbReference type="Proteomes" id="UP000196158"/>
    </source>
</evidence>
<dbReference type="GO" id="GO:0016593">
    <property type="term" value="C:Cdc73/Paf1 complex"/>
    <property type="evidence" value="ECO:0007669"/>
    <property type="project" value="InterPro"/>
</dbReference>
<dbReference type="GO" id="GO:0032968">
    <property type="term" value="P:positive regulation of transcription elongation by RNA polymerase II"/>
    <property type="evidence" value="ECO:0007669"/>
    <property type="project" value="TreeGrafter"/>
</dbReference>
<proteinExistence type="inferred from homology"/>
<keyword evidence="3" id="KW-0804">Transcription</keyword>
<evidence type="ECO:0000256" key="1">
    <source>
        <dbReference type="ARBA" id="ARBA00004123"/>
    </source>
</evidence>
<dbReference type="InterPro" id="IPR038103">
    <property type="entry name" value="CDC73_C_sf"/>
</dbReference>
<dbReference type="PANTHER" id="PTHR12466">
    <property type="entry name" value="CDC73 DOMAIN PROTEIN"/>
    <property type="match status" value="1"/>
</dbReference>
<comment type="similarity">
    <text evidence="2">Belongs to the CDC73 family.</text>
</comment>
<dbReference type="OrthoDB" id="2186602at2759"/>
<protein>
    <submittedName>
        <fullName evidence="7">Similar to Saccharomyces cerevisiae YLR418C CDC73 Component of the Paf1p complex</fullName>
    </submittedName>
</protein>
<dbReference type="GO" id="GO:0000993">
    <property type="term" value="F:RNA polymerase II complex binding"/>
    <property type="evidence" value="ECO:0007669"/>
    <property type="project" value="TreeGrafter"/>
</dbReference>
<gene>
    <name evidence="7" type="ORF">KASA_0F01155G</name>
</gene>
<comment type="subcellular location">
    <subcellularLocation>
        <location evidence="1">Nucleus</location>
    </subcellularLocation>
</comment>
<evidence type="ECO:0000259" key="6">
    <source>
        <dbReference type="Pfam" id="PF05179"/>
    </source>
</evidence>
<dbReference type="AlphaFoldDB" id="A0A1X7RAM5"/>
<evidence type="ECO:0000313" key="7">
    <source>
        <dbReference type="EMBL" id="SMN22702.1"/>
    </source>
</evidence>
<dbReference type="STRING" id="1789683.A0A1X7RAM5"/>
<dbReference type="GO" id="GO:0006368">
    <property type="term" value="P:transcription elongation by RNA polymerase II"/>
    <property type="evidence" value="ECO:0007669"/>
    <property type="project" value="InterPro"/>
</dbReference>
<sequence length="407" mass="46255">MSKSALFTLRDHLKNGDKFTLLDENNTTTEDISTADKVLLGSDAENNKATLSLNDETEFLIEKNPVILKVILHCWMHKDSSAADYLADCQKLHLTNISFLQRNDLMNWLTGQSETSQYISTSKDQDTKPSDEKNNAISSVAAINNTTTSTSANTTTQTTTSADQKSGLSELEIIQNEDPVLFKTLEHERVLMDHNSSLRGSKPIDFSYLIKDVELKLVQSLKGSSSSKSGKSKGHVSKSNGPSKSVLRKDPIILIPSATSSILTLANIKEFLEHSKYVNPRDITITSDNDLITVEKKFTKISRPIRFLIVNNTRMFTKPEYWDRVVAVFTTGHAWQFANYQWNTPQNLFQHCNGYYFHFNGDEVPQHVQQWNVQKIGLDKHQRFKDVEVVRFFWSNLEKSLVERGYH</sequence>
<dbReference type="PANTHER" id="PTHR12466:SF8">
    <property type="entry name" value="PARAFIBROMIN"/>
    <property type="match status" value="1"/>
</dbReference>
<dbReference type="Gene3D" id="3.40.50.11990">
    <property type="entry name" value="RNA polymerase II accessory factor, Cdc73 C-terminal domain"/>
    <property type="match status" value="1"/>
</dbReference>
<keyword evidence="8" id="KW-1185">Reference proteome</keyword>
<evidence type="ECO:0000256" key="5">
    <source>
        <dbReference type="SAM" id="MobiDB-lite"/>
    </source>
</evidence>
<evidence type="ECO:0000256" key="3">
    <source>
        <dbReference type="ARBA" id="ARBA00023163"/>
    </source>
</evidence>
<dbReference type="InterPro" id="IPR007852">
    <property type="entry name" value="Cdc73/Parafibromin"/>
</dbReference>
<feature type="domain" description="Cell division control protein 73 C-terminal" evidence="6">
    <location>
        <begin position="248"/>
        <end position="399"/>
    </location>
</feature>
<feature type="region of interest" description="Disordered" evidence="5">
    <location>
        <begin position="223"/>
        <end position="244"/>
    </location>
</feature>
<keyword evidence="4" id="KW-0539">Nucleus</keyword>
<dbReference type="InterPro" id="IPR031336">
    <property type="entry name" value="CDC73_C"/>
</dbReference>
<dbReference type="Proteomes" id="UP000196158">
    <property type="component" value="Unassembled WGS sequence"/>
</dbReference>
<accession>A0A1X7RAM5</accession>